<dbReference type="PRINTS" id="PR00455">
    <property type="entry name" value="HTHTETR"/>
</dbReference>
<dbReference type="InterPro" id="IPR001647">
    <property type="entry name" value="HTH_TetR"/>
</dbReference>
<feature type="DNA-binding region" description="H-T-H motif" evidence="4">
    <location>
        <begin position="36"/>
        <end position="55"/>
    </location>
</feature>
<feature type="domain" description="HTH tetR-type" evidence="5">
    <location>
        <begin position="13"/>
        <end position="73"/>
    </location>
</feature>
<evidence type="ECO:0000313" key="7">
    <source>
        <dbReference type="Proteomes" id="UP000298058"/>
    </source>
</evidence>
<evidence type="ECO:0000256" key="2">
    <source>
        <dbReference type="ARBA" id="ARBA00023125"/>
    </source>
</evidence>
<keyword evidence="1" id="KW-0805">Transcription regulation</keyword>
<evidence type="ECO:0000259" key="5">
    <source>
        <dbReference type="PROSITE" id="PS50977"/>
    </source>
</evidence>
<keyword evidence="7" id="KW-1185">Reference proteome</keyword>
<dbReference type="SUPFAM" id="SSF46689">
    <property type="entry name" value="Homeodomain-like"/>
    <property type="match status" value="1"/>
</dbReference>
<dbReference type="OrthoDB" id="9809994at2"/>
<keyword evidence="3" id="KW-0804">Transcription</keyword>
<dbReference type="AlphaFoldDB" id="A0A4R9LWS9"/>
<dbReference type="RefSeq" id="WP_135761435.1">
    <property type="nucleotide sequence ID" value="NZ_RQHW01000047.1"/>
</dbReference>
<dbReference type="PROSITE" id="PS50977">
    <property type="entry name" value="HTH_TETR_2"/>
    <property type="match status" value="1"/>
</dbReference>
<evidence type="ECO:0000256" key="4">
    <source>
        <dbReference type="PROSITE-ProRule" id="PRU00335"/>
    </source>
</evidence>
<accession>A0A4R9LWS9</accession>
<dbReference type="PANTHER" id="PTHR47506:SF6">
    <property type="entry name" value="HTH-TYPE TRANSCRIPTIONAL REPRESSOR NEMR"/>
    <property type="match status" value="1"/>
</dbReference>
<keyword evidence="2 4" id="KW-0238">DNA-binding</keyword>
<reference evidence="6" key="1">
    <citation type="journal article" date="2019" name="PLoS Negl. Trop. Dis.">
        <title>Revisiting the worldwide diversity of Leptospira species in the environment.</title>
        <authorList>
            <person name="Vincent A.T."/>
            <person name="Schiettekatte O."/>
            <person name="Bourhy P."/>
            <person name="Veyrier F.J."/>
            <person name="Picardeau M."/>
        </authorList>
    </citation>
    <scope>NUCLEOTIDE SEQUENCE [LARGE SCALE GENOMIC DNA]</scope>
    <source>
        <strain evidence="6">201300427</strain>
    </source>
</reference>
<sequence>MANPEIDPSSGQDKRKTDILENSISVFLRYGFRKTSMDDIARAAGISRQGLYLYFSAKEDLFKASVSYLLETSLSSAKAKLSDKNYDIQDRLVNGFEEWMGRFIGVMGEGSGDLAEAGRTLVGNMIEDYEVLFQNSVGETIDSSYLKSYYKSNQISVKQLLENLYAVSKGLKYIAKSKEDFRERFANSVNIICKPARRQKA</sequence>
<dbReference type="Pfam" id="PF00440">
    <property type="entry name" value="TetR_N"/>
    <property type="match status" value="1"/>
</dbReference>
<dbReference type="Proteomes" id="UP000298058">
    <property type="component" value="Unassembled WGS sequence"/>
</dbReference>
<evidence type="ECO:0000313" key="6">
    <source>
        <dbReference type="EMBL" id="TGN18753.1"/>
    </source>
</evidence>
<comment type="caution">
    <text evidence="6">The sequence shown here is derived from an EMBL/GenBank/DDBJ whole genome shotgun (WGS) entry which is preliminary data.</text>
</comment>
<proteinExistence type="predicted"/>
<dbReference type="PANTHER" id="PTHR47506">
    <property type="entry name" value="TRANSCRIPTIONAL REGULATORY PROTEIN"/>
    <property type="match status" value="1"/>
</dbReference>
<dbReference type="GO" id="GO:0003677">
    <property type="term" value="F:DNA binding"/>
    <property type="evidence" value="ECO:0007669"/>
    <property type="project" value="UniProtKB-UniRule"/>
</dbReference>
<dbReference type="EMBL" id="RQHW01000047">
    <property type="protein sequence ID" value="TGN18753.1"/>
    <property type="molecule type" value="Genomic_DNA"/>
</dbReference>
<protein>
    <submittedName>
        <fullName evidence="6">TetR/AcrR family transcriptional regulator</fullName>
    </submittedName>
</protein>
<dbReference type="Gene3D" id="1.10.357.10">
    <property type="entry name" value="Tetracycline Repressor, domain 2"/>
    <property type="match status" value="1"/>
</dbReference>
<evidence type="ECO:0000256" key="3">
    <source>
        <dbReference type="ARBA" id="ARBA00023163"/>
    </source>
</evidence>
<dbReference type="InterPro" id="IPR009057">
    <property type="entry name" value="Homeodomain-like_sf"/>
</dbReference>
<gene>
    <name evidence="6" type="ORF">EHS15_15400</name>
</gene>
<evidence type="ECO:0000256" key="1">
    <source>
        <dbReference type="ARBA" id="ARBA00023015"/>
    </source>
</evidence>
<dbReference type="FunFam" id="1.10.10.60:FF:000141">
    <property type="entry name" value="TetR family transcriptional regulator"/>
    <property type="match status" value="1"/>
</dbReference>
<name>A0A4R9LWS9_9LEPT</name>
<organism evidence="6 7">
    <name type="scientific">Leptospira idonii</name>
    <dbReference type="NCBI Taxonomy" id="1193500"/>
    <lineage>
        <taxon>Bacteria</taxon>
        <taxon>Pseudomonadati</taxon>
        <taxon>Spirochaetota</taxon>
        <taxon>Spirochaetia</taxon>
        <taxon>Leptospirales</taxon>
        <taxon>Leptospiraceae</taxon>
        <taxon>Leptospira</taxon>
    </lineage>
</organism>